<dbReference type="KEGG" id="gtr:GLOTRDRAFT_114197"/>
<evidence type="ECO:0000313" key="6">
    <source>
        <dbReference type="EMBL" id="EPQ59516.1"/>
    </source>
</evidence>
<dbReference type="GO" id="GO:0003723">
    <property type="term" value="F:RNA binding"/>
    <property type="evidence" value="ECO:0007669"/>
    <property type="project" value="InterPro"/>
</dbReference>
<feature type="region of interest" description="Disordered" evidence="5">
    <location>
        <begin position="499"/>
        <end position="537"/>
    </location>
</feature>
<sequence length="795" mass="88716">MPRENRKRGKKHRNSAVDQYEPVPHEQEYEPEAAENEAGPSWIVSAPPVETANPEAPFGYVEADIKAYFRTVDLQLREWQDQRNASQPEDNVDIDPNEERRLFFLAALTEMRGKEKQLATDPDCSNILERMAHSMDDFIRRVFVDSMMGSYVQLVKHRFASHVCQTVFEVASSTVSRETRGILPSVPQSEEQGELRSLTDLILEICEELLPSFTTLIMDPFASHVLRALLLLLFPASLPSDHQKTLRSKKSAAWKSKHVGTMKSVFGENGGTEEVHSVPPSFIAMAVKFVEVLQDELGPNEVRALAADKVASPVLQMLLEIESANAIADKSDSLMDRVLAGLISAYHDNPEATVDPSDYVNALLRDPTSSHMLETVVARVPEPVFGSLWAVYIRPKLARLVNHPVANFVVARAIGRTDEQQLLECYTDLEREGVLGKIVKSARLGVLKAMIDRSQSLPSRVEGVIEAVCKAFDLHSAEDRKLIVPCILHMLPLKEYKRSEPSPINEEQQQGEAKSSKKARSRKFAGDAPKGEERTREPKIQGALLLQSILHLPSPHNELVLDSVRALPIDQLIAISHHPISSRILDAVLDSPGMSVTVKRKFIMSFLGSFHLLVDDRIGSRVGDKCWSIADPFLKEKIARSLIPHEQFLVASYYGKFFARNLRLPLLERKPDAWRALQSGEAQPKQGVPSTVDDPDQRDPKKSKTSPNAQNPTSSVTAKDKGKRKRDAQHGDDIDVLFDESFGKRVKRGALPSSENPKSKVSATAAEDRNLQDVLKAIHSAPSDDRPRHSKKRTK</sequence>
<dbReference type="OMA" id="CNSYGSH"/>
<dbReference type="AlphaFoldDB" id="S7QIS1"/>
<feature type="compositionally biased region" description="Polar residues" evidence="5">
    <location>
        <begin position="753"/>
        <end position="762"/>
    </location>
</feature>
<dbReference type="SUPFAM" id="SSF48371">
    <property type="entry name" value="ARM repeat"/>
    <property type="match status" value="1"/>
</dbReference>
<dbReference type="Proteomes" id="UP000030669">
    <property type="component" value="Unassembled WGS sequence"/>
</dbReference>
<evidence type="ECO:0000256" key="2">
    <source>
        <dbReference type="ARBA" id="ARBA00022737"/>
    </source>
</evidence>
<dbReference type="eggNOG" id="KOG2188">
    <property type="taxonomic scope" value="Eukaryota"/>
</dbReference>
<evidence type="ECO:0000313" key="7">
    <source>
        <dbReference type="Proteomes" id="UP000030669"/>
    </source>
</evidence>
<keyword evidence="7" id="KW-1185">Reference proteome</keyword>
<organism evidence="6 7">
    <name type="scientific">Gloeophyllum trabeum (strain ATCC 11539 / FP-39264 / Madison 617)</name>
    <name type="common">Brown rot fungus</name>
    <dbReference type="NCBI Taxonomy" id="670483"/>
    <lineage>
        <taxon>Eukaryota</taxon>
        <taxon>Fungi</taxon>
        <taxon>Dikarya</taxon>
        <taxon>Basidiomycota</taxon>
        <taxon>Agaricomycotina</taxon>
        <taxon>Agaricomycetes</taxon>
        <taxon>Gloeophyllales</taxon>
        <taxon>Gloeophyllaceae</taxon>
        <taxon>Gloeophyllum</taxon>
    </lineage>
</organism>
<dbReference type="InterPro" id="IPR001313">
    <property type="entry name" value="Pumilio_RNA-bd_rpt"/>
</dbReference>
<accession>S7QIS1</accession>
<dbReference type="OrthoDB" id="392571at2759"/>
<feature type="region of interest" description="Disordered" evidence="5">
    <location>
        <begin position="677"/>
        <end position="795"/>
    </location>
</feature>
<feature type="region of interest" description="Disordered" evidence="5">
    <location>
        <begin position="1"/>
        <end position="38"/>
    </location>
</feature>
<evidence type="ECO:0000256" key="1">
    <source>
        <dbReference type="ARBA" id="ARBA00016427"/>
    </source>
</evidence>
<dbReference type="GO" id="GO:0000472">
    <property type="term" value="P:endonucleolytic cleavage to generate mature 5'-end of SSU-rRNA from (SSU-rRNA, 5.8S rRNA, LSU-rRNA)"/>
    <property type="evidence" value="ECO:0007669"/>
    <property type="project" value="TreeGrafter"/>
</dbReference>
<dbReference type="GO" id="GO:0000447">
    <property type="term" value="P:endonucleolytic cleavage in ITS1 to separate SSU-rRNA from 5.8S rRNA and LSU-rRNA from tricistronic rRNA transcript (SSU-rRNA, 5.8S rRNA, LSU-rRNA)"/>
    <property type="evidence" value="ECO:0007669"/>
    <property type="project" value="TreeGrafter"/>
</dbReference>
<dbReference type="SMART" id="SM00025">
    <property type="entry name" value="Pumilio"/>
    <property type="match status" value="7"/>
</dbReference>
<evidence type="ECO:0000256" key="3">
    <source>
        <dbReference type="ARBA" id="ARBA00030932"/>
    </source>
</evidence>
<dbReference type="EMBL" id="KB469297">
    <property type="protein sequence ID" value="EPQ59516.1"/>
    <property type="molecule type" value="Genomic_DNA"/>
</dbReference>
<dbReference type="InterPro" id="IPR016024">
    <property type="entry name" value="ARM-type_fold"/>
</dbReference>
<name>S7QIS1_GLOTA</name>
<dbReference type="GO" id="GO:0030686">
    <property type="term" value="C:90S preribosome"/>
    <property type="evidence" value="ECO:0007669"/>
    <property type="project" value="TreeGrafter"/>
</dbReference>
<dbReference type="Pfam" id="PF22493">
    <property type="entry name" value="PUF_NOP9"/>
    <property type="match status" value="1"/>
</dbReference>
<keyword evidence="2" id="KW-0677">Repeat</keyword>
<protein>
    <recommendedName>
        <fullName evidence="1">Nucleolar protein 9</fullName>
    </recommendedName>
    <alternativeName>
        <fullName evidence="3 4">Pumilio domain-containing protein NOP9</fullName>
    </alternativeName>
</protein>
<evidence type="ECO:0000256" key="4">
    <source>
        <dbReference type="ARBA" id="ARBA00031929"/>
    </source>
</evidence>
<dbReference type="InterPro" id="IPR011989">
    <property type="entry name" value="ARM-like"/>
</dbReference>
<dbReference type="RefSeq" id="XP_007862481.1">
    <property type="nucleotide sequence ID" value="XM_007864290.1"/>
</dbReference>
<feature type="compositionally biased region" description="Polar residues" evidence="5">
    <location>
        <begin position="705"/>
        <end position="717"/>
    </location>
</feature>
<dbReference type="GO" id="GO:0000480">
    <property type="term" value="P:endonucleolytic cleavage in 5'-ETS of tricistronic rRNA transcript (SSU-rRNA, 5.8S rRNA, LSU-rRNA)"/>
    <property type="evidence" value="ECO:0007669"/>
    <property type="project" value="TreeGrafter"/>
</dbReference>
<dbReference type="GeneID" id="19299843"/>
<dbReference type="GO" id="GO:0005730">
    <property type="term" value="C:nucleolus"/>
    <property type="evidence" value="ECO:0007669"/>
    <property type="project" value="TreeGrafter"/>
</dbReference>
<reference evidence="6 7" key="1">
    <citation type="journal article" date="2012" name="Science">
        <title>The Paleozoic origin of enzymatic lignin decomposition reconstructed from 31 fungal genomes.</title>
        <authorList>
            <person name="Floudas D."/>
            <person name="Binder M."/>
            <person name="Riley R."/>
            <person name="Barry K."/>
            <person name="Blanchette R.A."/>
            <person name="Henrissat B."/>
            <person name="Martinez A.T."/>
            <person name="Otillar R."/>
            <person name="Spatafora J.W."/>
            <person name="Yadav J.S."/>
            <person name="Aerts A."/>
            <person name="Benoit I."/>
            <person name="Boyd A."/>
            <person name="Carlson A."/>
            <person name="Copeland A."/>
            <person name="Coutinho P.M."/>
            <person name="de Vries R.P."/>
            <person name="Ferreira P."/>
            <person name="Findley K."/>
            <person name="Foster B."/>
            <person name="Gaskell J."/>
            <person name="Glotzer D."/>
            <person name="Gorecki P."/>
            <person name="Heitman J."/>
            <person name="Hesse C."/>
            <person name="Hori C."/>
            <person name="Igarashi K."/>
            <person name="Jurgens J.A."/>
            <person name="Kallen N."/>
            <person name="Kersten P."/>
            <person name="Kohler A."/>
            <person name="Kuees U."/>
            <person name="Kumar T.K.A."/>
            <person name="Kuo A."/>
            <person name="LaButti K."/>
            <person name="Larrondo L.F."/>
            <person name="Lindquist E."/>
            <person name="Ling A."/>
            <person name="Lombard V."/>
            <person name="Lucas S."/>
            <person name="Lundell T."/>
            <person name="Martin R."/>
            <person name="McLaughlin D.J."/>
            <person name="Morgenstern I."/>
            <person name="Morin E."/>
            <person name="Murat C."/>
            <person name="Nagy L.G."/>
            <person name="Nolan M."/>
            <person name="Ohm R.A."/>
            <person name="Patyshakuliyeva A."/>
            <person name="Rokas A."/>
            <person name="Ruiz-Duenas F.J."/>
            <person name="Sabat G."/>
            <person name="Salamov A."/>
            <person name="Samejima M."/>
            <person name="Schmutz J."/>
            <person name="Slot J.C."/>
            <person name="St John F."/>
            <person name="Stenlid J."/>
            <person name="Sun H."/>
            <person name="Sun S."/>
            <person name="Syed K."/>
            <person name="Tsang A."/>
            <person name="Wiebenga A."/>
            <person name="Young D."/>
            <person name="Pisabarro A."/>
            <person name="Eastwood D.C."/>
            <person name="Martin F."/>
            <person name="Cullen D."/>
            <person name="Grigoriev I.V."/>
            <person name="Hibbett D.S."/>
        </authorList>
    </citation>
    <scope>NUCLEOTIDE SEQUENCE [LARGE SCALE GENOMIC DNA]</scope>
    <source>
        <strain evidence="6 7">ATCC 11539</strain>
    </source>
</reference>
<feature type="compositionally biased region" description="Basic residues" evidence="5">
    <location>
        <begin position="1"/>
        <end position="14"/>
    </location>
</feature>
<dbReference type="InterPro" id="IPR040000">
    <property type="entry name" value="NOP9"/>
</dbReference>
<dbReference type="GO" id="GO:0000056">
    <property type="term" value="P:ribosomal small subunit export from nucleus"/>
    <property type="evidence" value="ECO:0007669"/>
    <property type="project" value="TreeGrafter"/>
</dbReference>
<dbReference type="Gene3D" id="1.25.10.10">
    <property type="entry name" value="Leucine-rich Repeat Variant"/>
    <property type="match status" value="3"/>
</dbReference>
<dbReference type="HOGENOM" id="CLU_008720_0_0_1"/>
<dbReference type="PANTHER" id="PTHR13102">
    <property type="entry name" value="NUCLEOLAR PROTEIN 9"/>
    <property type="match status" value="1"/>
</dbReference>
<dbReference type="PANTHER" id="PTHR13102:SF0">
    <property type="entry name" value="NUCLEOLAR PROTEIN 9"/>
    <property type="match status" value="1"/>
</dbReference>
<evidence type="ECO:0000256" key="5">
    <source>
        <dbReference type="SAM" id="MobiDB-lite"/>
    </source>
</evidence>
<gene>
    <name evidence="6" type="ORF">GLOTRDRAFT_114197</name>
</gene>
<dbReference type="GO" id="GO:0030688">
    <property type="term" value="C:preribosome, small subunit precursor"/>
    <property type="evidence" value="ECO:0007669"/>
    <property type="project" value="TreeGrafter"/>
</dbReference>
<dbReference type="STRING" id="670483.S7QIS1"/>
<proteinExistence type="predicted"/>